<organism evidence="1 2">
    <name type="scientific">Consotaella salsifontis</name>
    <dbReference type="NCBI Taxonomy" id="1365950"/>
    <lineage>
        <taxon>Bacteria</taxon>
        <taxon>Pseudomonadati</taxon>
        <taxon>Pseudomonadota</taxon>
        <taxon>Alphaproteobacteria</taxon>
        <taxon>Hyphomicrobiales</taxon>
        <taxon>Aurantimonadaceae</taxon>
        <taxon>Consotaella</taxon>
    </lineage>
</organism>
<dbReference type="STRING" id="1365950.SAMN05428963_103262"/>
<dbReference type="RefSeq" id="WP_078707365.1">
    <property type="nucleotide sequence ID" value="NZ_FUXL01000003.1"/>
</dbReference>
<dbReference type="InterPro" id="IPR046606">
    <property type="entry name" value="DUF6665"/>
</dbReference>
<keyword evidence="2" id="KW-1185">Reference proteome</keyword>
<reference evidence="1 2" key="1">
    <citation type="submission" date="2017-02" db="EMBL/GenBank/DDBJ databases">
        <authorList>
            <person name="Peterson S.W."/>
        </authorList>
    </citation>
    <scope>NUCLEOTIDE SEQUENCE [LARGE SCALE GENOMIC DNA]</scope>
    <source>
        <strain evidence="1 2">USBA 369</strain>
    </source>
</reference>
<dbReference type="OrthoDB" id="9814981at2"/>
<accession>A0A1T4NZ88</accession>
<sequence>MTVDRQALSALLGRPLDLEAEILSEKASALGRAGQKVERALAALREAAPDAEERPALLRAAAHAVHHYFIQREICGFRRHGDIIREYAIPPEVLARLGAQ</sequence>
<gene>
    <name evidence="1" type="ORF">SAMN05428963_103262</name>
</gene>
<dbReference type="Pfam" id="PF20370">
    <property type="entry name" value="DUF6665"/>
    <property type="match status" value="1"/>
</dbReference>
<name>A0A1T4NZ88_9HYPH</name>
<evidence type="ECO:0000313" key="1">
    <source>
        <dbReference type="EMBL" id="SJZ84710.1"/>
    </source>
</evidence>
<dbReference type="AlphaFoldDB" id="A0A1T4NZ88"/>
<dbReference type="Proteomes" id="UP000190135">
    <property type="component" value="Unassembled WGS sequence"/>
</dbReference>
<protein>
    <submittedName>
        <fullName evidence="1">Uncharacterized protein</fullName>
    </submittedName>
</protein>
<evidence type="ECO:0000313" key="2">
    <source>
        <dbReference type="Proteomes" id="UP000190135"/>
    </source>
</evidence>
<proteinExistence type="predicted"/>
<dbReference type="EMBL" id="FUXL01000003">
    <property type="protein sequence ID" value="SJZ84710.1"/>
    <property type="molecule type" value="Genomic_DNA"/>
</dbReference>